<evidence type="ECO:0000313" key="9">
    <source>
        <dbReference type="EMBL" id="HJD32039.1"/>
    </source>
</evidence>
<dbReference type="EMBL" id="DWUW01000253">
    <property type="protein sequence ID" value="HJD32039.1"/>
    <property type="molecule type" value="Genomic_DNA"/>
</dbReference>
<dbReference type="PANTHER" id="PTHR43399:SF4">
    <property type="entry name" value="CELL WALL-ASSOCIATED PROTEASE"/>
    <property type="match status" value="1"/>
</dbReference>
<dbReference type="PROSITE" id="PS51892">
    <property type="entry name" value="SUBTILASE"/>
    <property type="match status" value="1"/>
</dbReference>
<evidence type="ECO:0000256" key="1">
    <source>
        <dbReference type="ARBA" id="ARBA00011073"/>
    </source>
</evidence>
<dbReference type="PROSITE" id="PS00137">
    <property type="entry name" value="SUBTILASE_HIS"/>
    <property type="match status" value="1"/>
</dbReference>
<evidence type="ECO:0000313" key="10">
    <source>
        <dbReference type="Proteomes" id="UP000823851"/>
    </source>
</evidence>
<dbReference type="Pfam" id="PF00082">
    <property type="entry name" value="Peptidase_S8"/>
    <property type="match status" value="1"/>
</dbReference>
<feature type="region of interest" description="Disordered" evidence="7">
    <location>
        <begin position="284"/>
        <end position="305"/>
    </location>
</feature>
<reference evidence="9" key="1">
    <citation type="journal article" date="2021" name="PeerJ">
        <title>Extensive microbial diversity within the chicken gut microbiome revealed by metagenomics and culture.</title>
        <authorList>
            <person name="Gilroy R."/>
            <person name="Ravi A."/>
            <person name="Getino M."/>
            <person name="Pursley I."/>
            <person name="Horton D.L."/>
            <person name="Alikhan N.F."/>
            <person name="Baker D."/>
            <person name="Gharbi K."/>
            <person name="Hall N."/>
            <person name="Watson M."/>
            <person name="Adriaenssens E.M."/>
            <person name="Foster-Nyarko E."/>
            <person name="Jarju S."/>
            <person name="Secka A."/>
            <person name="Antonio M."/>
            <person name="Oren A."/>
            <person name="Chaudhuri R.R."/>
            <person name="La Ragione R."/>
            <person name="Hildebrand F."/>
            <person name="Pallen M.J."/>
        </authorList>
    </citation>
    <scope>NUCLEOTIDE SEQUENCE</scope>
    <source>
        <strain evidence="9">ChiHjej8B7-25341</strain>
    </source>
</reference>
<comment type="caution">
    <text evidence="9">The sequence shown here is derived from an EMBL/GenBank/DDBJ whole genome shotgun (WGS) entry which is preliminary data.</text>
</comment>
<dbReference type="PROSITE" id="PS00136">
    <property type="entry name" value="SUBTILASE_ASP"/>
    <property type="match status" value="1"/>
</dbReference>
<evidence type="ECO:0000256" key="4">
    <source>
        <dbReference type="ARBA" id="ARBA00022825"/>
    </source>
</evidence>
<dbReference type="InterPro" id="IPR051048">
    <property type="entry name" value="Peptidase_S8/S53_subtilisin"/>
</dbReference>
<dbReference type="PRINTS" id="PR00723">
    <property type="entry name" value="SUBTILISIN"/>
</dbReference>
<name>A0A9D2U0R0_9FIRM</name>
<sequence>MDRARKMIHAEEKEIFPYDGSGVTAAILDTGIAMHPDLAGNVIGFKDFVEGSRLPYDDCGHGTHVAGCLCGNGSCSGGRFAGVARGCRVLVGKVLDEKGDGTVSHMIEGIDWVLKNRELYQVKILNISVSVGTDPAGGETLFSRLAERLEEAWKEGLFVVVAAGNTFPAEGSLSCLGAGSRVVTVGCQDGADGWKRPFHGEACRRRRDFPGIGKKPDLVAPGTGIVSCSADFCRTPAGCRNAYVEKSGTSMSTPLAAGAAALCFQKYPRETNEQIRRRMLQSASDLGESREKQGGGLLNVARMLE</sequence>
<evidence type="ECO:0000256" key="7">
    <source>
        <dbReference type="SAM" id="MobiDB-lite"/>
    </source>
</evidence>
<evidence type="ECO:0000259" key="8">
    <source>
        <dbReference type="Pfam" id="PF00082"/>
    </source>
</evidence>
<organism evidence="9 10">
    <name type="scientific">Candidatus Eisenbergiella stercorigallinarum</name>
    <dbReference type="NCBI Taxonomy" id="2838557"/>
    <lineage>
        <taxon>Bacteria</taxon>
        <taxon>Bacillati</taxon>
        <taxon>Bacillota</taxon>
        <taxon>Clostridia</taxon>
        <taxon>Lachnospirales</taxon>
        <taxon>Lachnospiraceae</taxon>
        <taxon>Eisenbergiella</taxon>
    </lineage>
</organism>
<dbReference type="PANTHER" id="PTHR43399">
    <property type="entry name" value="SUBTILISIN-RELATED"/>
    <property type="match status" value="1"/>
</dbReference>
<reference evidence="9" key="2">
    <citation type="submission" date="2021-04" db="EMBL/GenBank/DDBJ databases">
        <authorList>
            <person name="Gilroy R."/>
        </authorList>
    </citation>
    <scope>NUCLEOTIDE SEQUENCE</scope>
    <source>
        <strain evidence="9">ChiHjej8B7-25341</strain>
    </source>
</reference>
<feature type="domain" description="Peptidase S8/S53" evidence="8">
    <location>
        <begin position="20"/>
        <end position="291"/>
    </location>
</feature>
<dbReference type="PROSITE" id="PS50007">
    <property type="entry name" value="PIPLC_X_DOMAIN"/>
    <property type="match status" value="1"/>
</dbReference>
<gene>
    <name evidence="9" type="ORF">H9912_08875</name>
</gene>
<dbReference type="InterPro" id="IPR036852">
    <property type="entry name" value="Peptidase_S8/S53_dom_sf"/>
</dbReference>
<keyword evidence="3 5" id="KW-0378">Hydrolase</keyword>
<comment type="similarity">
    <text evidence="1 5 6">Belongs to the peptidase S8 family.</text>
</comment>
<feature type="active site" description="Charge relay system" evidence="5">
    <location>
        <position position="61"/>
    </location>
</feature>
<protein>
    <submittedName>
        <fullName evidence="9">S8 family serine peptidase</fullName>
    </submittedName>
</protein>
<evidence type="ECO:0000256" key="5">
    <source>
        <dbReference type="PROSITE-ProRule" id="PRU01240"/>
    </source>
</evidence>
<dbReference type="SUPFAM" id="SSF52743">
    <property type="entry name" value="Subtilisin-like"/>
    <property type="match status" value="1"/>
</dbReference>
<proteinExistence type="inferred from homology"/>
<evidence type="ECO:0000256" key="6">
    <source>
        <dbReference type="RuleBase" id="RU003355"/>
    </source>
</evidence>
<evidence type="ECO:0000256" key="2">
    <source>
        <dbReference type="ARBA" id="ARBA00022670"/>
    </source>
</evidence>
<dbReference type="GO" id="GO:0004252">
    <property type="term" value="F:serine-type endopeptidase activity"/>
    <property type="evidence" value="ECO:0007669"/>
    <property type="project" value="UniProtKB-UniRule"/>
</dbReference>
<dbReference type="GO" id="GO:0006508">
    <property type="term" value="P:proteolysis"/>
    <property type="evidence" value="ECO:0007669"/>
    <property type="project" value="UniProtKB-KW"/>
</dbReference>
<feature type="active site" description="Charge relay system" evidence="5">
    <location>
        <position position="250"/>
    </location>
</feature>
<keyword evidence="4 5" id="KW-0720">Serine protease</keyword>
<dbReference type="AlphaFoldDB" id="A0A9D2U0R0"/>
<dbReference type="InterPro" id="IPR015500">
    <property type="entry name" value="Peptidase_S8_subtilisin-rel"/>
</dbReference>
<feature type="active site" description="Charge relay system" evidence="5">
    <location>
        <position position="29"/>
    </location>
</feature>
<keyword evidence="2 5" id="KW-0645">Protease</keyword>
<dbReference type="InterPro" id="IPR023828">
    <property type="entry name" value="Peptidase_S8_Ser-AS"/>
</dbReference>
<dbReference type="InterPro" id="IPR023827">
    <property type="entry name" value="Peptidase_S8_Asp-AS"/>
</dbReference>
<accession>A0A9D2U0R0</accession>
<dbReference type="PROSITE" id="PS00138">
    <property type="entry name" value="SUBTILASE_SER"/>
    <property type="match status" value="1"/>
</dbReference>
<dbReference type="InterPro" id="IPR000209">
    <property type="entry name" value="Peptidase_S8/S53_dom"/>
</dbReference>
<dbReference type="Gene3D" id="3.40.50.200">
    <property type="entry name" value="Peptidase S8/S53 domain"/>
    <property type="match status" value="1"/>
</dbReference>
<dbReference type="Proteomes" id="UP000823851">
    <property type="component" value="Unassembled WGS sequence"/>
</dbReference>
<evidence type="ECO:0000256" key="3">
    <source>
        <dbReference type="ARBA" id="ARBA00022801"/>
    </source>
</evidence>
<dbReference type="InterPro" id="IPR022398">
    <property type="entry name" value="Peptidase_S8_His-AS"/>
</dbReference>